<proteinExistence type="predicted"/>
<gene>
    <name evidence="1" type="primary">ORF221193</name>
</gene>
<dbReference type="AlphaFoldDB" id="A0A0B7C2I7"/>
<name>A0A0B7C2I7_9EUPU</name>
<dbReference type="EMBL" id="HACG01052537">
    <property type="protein sequence ID" value="CEK99408.1"/>
    <property type="molecule type" value="Transcribed_RNA"/>
</dbReference>
<evidence type="ECO:0000313" key="1">
    <source>
        <dbReference type="EMBL" id="CEK99408.1"/>
    </source>
</evidence>
<dbReference type="SUPFAM" id="SSF110296">
    <property type="entry name" value="Oligoxyloglucan reducing end-specific cellobiohydrolase"/>
    <property type="match status" value="1"/>
</dbReference>
<sequence length="88" mass="9368">MYFVHRGSATGVSCYKILSTSPPKFLELSPRVAVVTGINSATGFLYGISNNGLAYVISKDGGTTWTSITDDIYTNVVADPLFIQATVS</sequence>
<accession>A0A0B7C2I7</accession>
<reference evidence="1" key="1">
    <citation type="submission" date="2014-12" db="EMBL/GenBank/DDBJ databases">
        <title>Insight into the proteome of Arion vulgaris.</title>
        <authorList>
            <person name="Aradska J."/>
            <person name="Bulat T."/>
            <person name="Smidak R."/>
            <person name="Sarate P."/>
            <person name="Gangsoo J."/>
            <person name="Sialana F."/>
            <person name="Bilban M."/>
            <person name="Lubec G."/>
        </authorList>
    </citation>
    <scope>NUCLEOTIDE SEQUENCE</scope>
    <source>
        <tissue evidence="1">Skin</tissue>
    </source>
</reference>
<organism evidence="1">
    <name type="scientific">Arion vulgaris</name>
    <dbReference type="NCBI Taxonomy" id="1028688"/>
    <lineage>
        <taxon>Eukaryota</taxon>
        <taxon>Metazoa</taxon>
        <taxon>Spiralia</taxon>
        <taxon>Lophotrochozoa</taxon>
        <taxon>Mollusca</taxon>
        <taxon>Gastropoda</taxon>
        <taxon>Heterobranchia</taxon>
        <taxon>Euthyneura</taxon>
        <taxon>Panpulmonata</taxon>
        <taxon>Eupulmonata</taxon>
        <taxon>Stylommatophora</taxon>
        <taxon>Helicina</taxon>
        <taxon>Arionoidea</taxon>
        <taxon>Arionidae</taxon>
        <taxon>Arion</taxon>
    </lineage>
</organism>
<protein>
    <recommendedName>
        <fullName evidence="2">Sortilin N-terminal domain-containing protein</fullName>
    </recommendedName>
</protein>
<evidence type="ECO:0008006" key="2">
    <source>
        <dbReference type="Google" id="ProtNLM"/>
    </source>
</evidence>